<protein>
    <submittedName>
        <fullName evidence="1">Uncharacterized protein</fullName>
    </submittedName>
</protein>
<sequence>MKNQDQTRDILEDLKENPPKIIGGYKKQGWAVKILDKISNPSIETENNGMVTAKAVLEANDQTYYPAFLTLNMNNAGQVEGAYFISEKENEFELIPFEFAKDFTGKNENDLTPFKYRTLEKIEGDKTQVNWPEFS</sequence>
<organism evidence="1 2">
    <name type="scientific">Peribacillus glennii</name>
    <dbReference type="NCBI Taxonomy" id="2303991"/>
    <lineage>
        <taxon>Bacteria</taxon>
        <taxon>Bacillati</taxon>
        <taxon>Bacillota</taxon>
        <taxon>Bacilli</taxon>
        <taxon>Bacillales</taxon>
        <taxon>Bacillaceae</taxon>
        <taxon>Peribacillus</taxon>
    </lineage>
</organism>
<gene>
    <name evidence="1" type="ORF">D0466_11060</name>
</gene>
<accession>A0A372LE40</accession>
<name>A0A372LE40_9BACI</name>
<dbReference type="AlphaFoldDB" id="A0A372LE40"/>
<dbReference type="EMBL" id="QVTD01000005">
    <property type="protein sequence ID" value="RFU63978.1"/>
    <property type="molecule type" value="Genomic_DNA"/>
</dbReference>
<dbReference type="Proteomes" id="UP000262939">
    <property type="component" value="Unassembled WGS sequence"/>
</dbReference>
<comment type="caution">
    <text evidence="1">The sequence shown here is derived from an EMBL/GenBank/DDBJ whole genome shotgun (WGS) entry which is preliminary data.</text>
</comment>
<dbReference type="OrthoDB" id="2965939at2"/>
<keyword evidence="2" id="KW-1185">Reference proteome</keyword>
<evidence type="ECO:0000313" key="2">
    <source>
        <dbReference type="Proteomes" id="UP000262939"/>
    </source>
</evidence>
<evidence type="ECO:0000313" key="1">
    <source>
        <dbReference type="EMBL" id="RFU63978.1"/>
    </source>
</evidence>
<proteinExistence type="predicted"/>
<dbReference type="RefSeq" id="WP_117322614.1">
    <property type="nucleotide sequence ID" value="NZ_QVTD01000005.1"/>
</dbReference>
<reference evidence="1 2" key="1">
    <citation type="submission" date="2018-08" db="EMBL/GenBank/DDBJ databases">
        <title>Bacillus chawlae sp. nov., Bacillus glennii sp. nov., and Bacillus saganii sp. nov. Isolated from the Vehicle Assembly Building at Kennedy Space Center where the Viking Spacecraft were Assembled.</title>
        <authorList>
            <person name="Seuylemezian A."/>
            <person name="Vaishampayan P."/>
        </authorList>
    </citation>
    <scope>NUCLEOTIDE SEQUENCE [LARGE SCALE GENOMIC DNA]</scope>
    <source>
        <strain evidence="1 2">V44-8</strain>
    </source>
</reference>